<dbReference type="STRING" id="2020962.A0A2N1JET6"/>
<dbReference type="Proteomes" id="UP000232875">
    <property type="component" value="Unassembled WGS sequence"/>
</dbReference>
<name>A0A2N1JET6_9BASI</name>
<dbReference type="EMBL" id="KZ454988">
    <property type="protein sequence ID" value="PKI85061.1"/>
    <property type="molecule type" value="Genomic_DNA"/>
</dbReference>
<feature type="region of interest" description="Disordered" evidence="1">
    <location>
        <begin position="108"/>
        <end position="128"/>
    </location>
</feature>
<sequence length="661" mass="72373">MLVSPRGEVETFASDALQPRMDDWFTKSGIAAEARQRTLDKALAQSEDIHAAVSEEAYEDTDELQSGAMMPATTTMGDDPFLDSWSAIASSSSKSMQGDELTQLFKRSSSTEPHNILKPGPAGAQVKPIPMPLQSTPQRIVGMPRGSASSPSQFILTLQDEDARTTFMELRFDQLQQNMCKMIAKEWIKVIEPKKQTRCPYNKGETGKPAWWPEHVRHKEPDHLMKSERLSLLLSLLRSRTATVARLQLATAEVVVQIKSGKVSLLMDIYRVAREEEKLRDQSLDINTPITVGVSSLEGWNATANCPAEPQEEESLGSPLSLYGNKPGESIFKLMSTRKRRRQSMRAVSGPPVTASAATPVLGFETHGSPMRGMPYSPAPHAMQTSMSFSPMVPMDAPRGPSAPENTNLGISPMHPTPLHRPNMLTSNPAGSMPLFLPPQTPGASYSQPPSVGRHDMLGYSHQPEMPHSVPHGAMMHGAQLMKPARPAPAQMPNSPTQWEGRSMYVPPDTYPMEHAMGSGQVHTNENRNVLAYHHAMPMHNWPYGMQYQQPWFTPESPMHRPPLMNVGVASDVRFSPSFDASFSSSAGPLTPGNISMNVAPEQAQIPPSGAMMFHPPAKPANVNTEIPSFGQGSSTAQPPFNAKSVHGEVRANPAQNWARP</sequence>
<evidence type="ECO:0000313" key="3">
    <source>
        <dbReference type="EMBL" id="PKI85061.1"/>
    </source>
</evidence>
<feature type="compositionally biased region" description="Polar residues" evidence="1">
    <location>
        <begin position="629"/>
        <end position="639"/>
    </location>
</feature>
<dbReference type="Pfam" id="PF11001">
    <property type="entry name" value="AFUB_07903_YDR124W_hel"/>
    <property type="match status" value="1"/>
</dbReference>
<protein>
    <recommendedName>
        <fullName evidence="2">Subtelomeric hrmA-associated cluster protein AFUB-079030/YDR124W-like helical bundle domain-containing protein</fullName>
    </recommendedName>
</protein>
<evidence type="ECO:0000259" key="2">
    <source>
        <dbReference type="Pfam" id="PF11001"/>
    </source>
</evidence>
<organism evidence="3 4">
    <name type="scientific">Malassezia vespertilionis</name>
    <dbReference type="NCBI Taxonomy" id="2020962"/>
    <lineage>
        <taxon>Eukaryota</taxon>
        <taxon>Fungi</taxon>
        <taxon>Dikarya</taxon>
        <taxon>Basidiomycota</taxon>
        <taxon>Ustilaginomycotina</taxon>
        <taxon>Malasseziomycetes</taxon>
        <taxon>Malasseziales</taxon>
        <taxon>Malasseziaceae</taxon>
        <taxon>Malassezia</taxon>
    </lineage>
</organism>
<dbReference type="PANTHER" id="PTHR36102">
    <property type="entry name" value="CHROMOSOME 10, WHOLE GENOME SHOTGUN SEQUENCE"/>
    <property type="match status" value="1"/>
</dbReference>
<keyword evidence="4" id="KW-1185">Reference proteome</keyword>
<evidence type="ECO:0000313" key="4">
    <source>
        <dbReference type="Proteomes" id="UP000232875"/>
    </source>
</evidence>
<dbReference type="OrthoDB" id="5338458at2759"/>
<evidence type="ECO:0000256" key="1">
    <source>
        <dbReference type="SAM" id="MobiDB-lite"/>
    </source>
</evidence>
<feature type="region of interest" description="Disordered" evidence="1">
    <location>
        <begin position="629"/>
        <end position="661"/>
    </location>
</feature>
<feature type="domain" description="Subtelomeric hrmA-associated cluster protein AFUB-079030/YDR124W-like helical bundle" evidence="2">
    <location>
        <begin position="158"/>
        <end position="274"/>
    </location>
</feature>
<dbReference type="AlphaFoldDB" id="A0A2N1JET6"/>
<dbReference type="PANTHER" id="PTHR36102:SF1">
    <property type="entry name" value="YDR124W-LIKE HELICAL BUNDLE DOMAIN-CONTAINING PROTEIN"/>
    <property type="match status" value="1"/>
</dbReference>
<proteinExistence type="predicted"/>
<gene>
    <name evidence="3" type="ORF">MVES_000996</name>
</gene>
<reference evidence="3 4" key="1">
    <citation type="submission" date="2017-10" db="EMBL/GenBank/DDBJ databases">
        <title>A novel species of cold-tolerant Malassezia isolated from bats.</title>
        <authorList>
            <person name="Lorch J.M."/>
            <person name="Palmer J.M."/>
            <person name="Vanderwolf K.J."/>
            <person name="Schmidt K.Z."/>
            <person name="Verant M.L."/>
            <person name="Weller T.J."/>
            <person name="Blehert D.S."/>
        </authorList>
    </citation>
    <scope>NUCLEOTIDE SEQUENCE [LARGE SCALE GENOMIC DNA]</scope>
    <source>
        <strain evidence="3 4">NWHC:44797-103</strain>
    </source>
</reference>
<dbReference type="InterPro" id="IPR021264">
    <property type="entry name" value="AFUB_079030/YDR124W-like"/>
</dbReference>
<dbReference type="InterPro" id="IPR047092">
    <property type="entry name" value="AFUB_07903/YDR124W-like_hel"/>
</dbReference>
<accession>A0A2N1JET6</accession>